<name>A0A143DGX3_9VIRU</name>
<evidence type="ECO:0000313" key="2">
    <source>
        <dbReference type="EMBL" id="AMW36241.1"/>
    </source>
</evidence>
<dbReference type="EMBL" id="KU096999">
    <property type="protein sequence ID" value="AMW36241.1"/>
    <property type="molecule type" value="Genomic_DNA"/>
</dbReference>
<proteinExistence type="predicted"/>
<keyword evidence="1" id="KW-0175">Coiled coil</keyword>
<gene>
    <name evidence="2" type="ORF">tc2005_p097</name>
</gene>
<accession>A0A143DGX3</accession>
<evidence type="ECO:0000256" key="1">
    <source>
        <dbReference type="SAM" id="Coils"/>
    </source>
</evidence>
<feature type="coiled-coil region" evidence="1">
    <location>
        <begin position="291"/>
        <end position="318"/>
    </location>
</feature>
<sequence length="388" mass="43476">MSATGEKRKMGEGGDGGAVKKVKKEMFHVKPGAVYHFKCEPAEKIVSAMGKMRSEFGDRVDRLEDLGDGVFIAVFNAQIKRANTSFLTGETWKMERYSKKESSSFGGRSVVLAKNPELRAIMDKIGLEEDEKEQAAPIIKWMVAMKGEIIINGESDKNVFVLITVDHLIQLGFFANGDHSEQIISSICKACPKDAFDFDSKSMIGKTTVPGMMNCKIINPIKFLTSRFKNLLVVRSTMLSQVLSQGSGERSSVMGRFVHLVFNYLLTEAARKKIDEIGTQDFIETISKPALEEMKMELASSKLALEEATKSLEEEKRVTTIQKNTIEFQLGEIEVRTKTIEQHVDTIANNTWPPLNNTWTRSPTTLRLSTAPTIDIWLPLRSRLTAWL</sequence>
<reference evidence="2" key="1">
    <citation type="submission" date="2015-11" db="EMBL/GenBank/DDBJ databases">
        <authorList>
            <person name="Chen M.H."/>
            <person name="Kuo S.T."/>
            <person name="Chang P.H."/>
        </authorList>
    </citation>
    <scope>NUCLEOTIDE SEQUENCE</scope>
    <source>
        <strain evidence="2">Taiwan/2005</strain>
    </source>
</reference>
<protein>
    <submittedName>
        <fullName evidence="2">Uncharacterized protein</fullName>
    </submittedName>
</protein>
<organism evidence="2">
    <name type="scientific">Abalone herpesvirus Taiwan/2005</name>
    <dbReference type="NCBI Taxonomy" id="1821058"/>
    <lineage>
        <taxon>Viruses</taxon>
        <taxon>Duplodnaviria</taxon>
        <taxon>Heunggongvirae</taxon>
        <taxon>Peploviricota</taxon>
        <taxon>Herviviricetes</taxon>
        <taxon>Herpesvirales</taxon>
    </lineage>
</organism>